<dbReference type="InterPro" id="IPR006674">
    <property type="entry name" value="HD_domain"/>
</dbReference>
<dbReference type="Gene3D" id="1.10.3210.10">
    <property type="entry name" value="Hypothetical protein af1432"/>
    <property type="match status" value="1"/>
</dbReference>
<name>A0A8T9B1M1_9HELO</name>
<dbReference type="InterPro" id="IPR027417">
    <property type="entry name" value="P-loop_NTPase"/>
</dbReference>
<accession>A0A8T9B1M1</accession>
<evidence type="ECO:0000313" key="2">
    <source>
        <dbReference type="EMBL" id="TVY12539.1"/>
    </source>
</evidence>
<reference evidence="2 3" key="1">
    <citation type="submission" date="2018-05" db="EMBL/GenBank/DDBJ databases">
        <title>Whole genome sequencing for identification of molecular markers to develop diagnostic detection tools for the regulated plant pathogen Lachnellula willkommii.</title>
        <authorList>
            <person name="Giroux E."/>
            <person name="Bilodeau G."/>
        </authorList>
    </citation>
    <scope>NUCLEOTIDE SEQUENCE [LARGE SCALE GENOMIC DNA]</scope>
    <source>
        <strain evidence="2 3">CBS 203.66</strain>
    </source>
</reference>
<dbReference type="SUPFAM" id="SSF109604">
    <property type="entry name" value="HD-domain/PDEase-like"/>
    <property type="match status" value="1"/>
</dbReference>
<dbReference type="OrthoDB" id="442176at2759"/>
<evidence type="ECO:0000259" key="1">
    <source>
        <dbReference type="Pfam" id="PF13023"/>
    </source>
</evidence>
<proteinExistence type="predicted"/>
<organism evidence="2 3">
    <name type="scientific">Lachnellula arida</name>
    <dbReference type="NCBI Taxonomy" id="1316785"/>
    <lineage>
        <taxon>Eukaryota</taxon>
        <taxon>Fungi</taxon>
        <taxon>Dikarya</taxon>
        <taxon>Ascomycota</taxon>
        <taxon>Pezizomycotina</taxon>
        <taxon>Leotiomycetes</taxon>
        <taxon>Helotiales</taxon>
        <taxon>Lachnaceae</taxon>
        <taxon>Lachnellula</taxon>
    </lineage>
</organism>
<keyword evidence="3" id="KW-1185">Reference proteome</keyword>
<comment type="caution">
    <text evidence="2">The sequence shown here is derived from an EMBL/GenBank/DDBJ whole genome shotgun (WGS) entry which is preliminary data.</text>
</comment>
<dbReference type="SUPFAM" id="SSF52540">
    <property type="entry name" value="P-loop containing nucleoside triphosphate hydrolases"/>
    <property type="match status" value="1"/>
</dbReference>
<evidence type="ECO:0000313" key="3">
    <source>
        <dbReference type="Proteomes" id="UP000469559"/>
    </source>
</evidence>
<gene>
    <name evidence="2" type="ORF">LARI1_G009226</name>
</gene>
<sequence length="266" mass="30540">MDRWQEYEDRKTPEALWLYDADKMESVIQSREYAERGYANLEEFLGLIPKFTTSQMAAWGKVLHEEIQHSQIQRQHIPIIFIAGLFYQSFVYSRAKLQTGLPSINKTTHSKLLSEELNALFLSLSDILAQKSSDPADPHADFAALYLQKGLDTSPIGYMTDLLKENIDEGIKQRKRCIIIDSFPRSVKQLRGFEEKVQKGNLILFLTSAGAIRQGKASDYAIRTLRELEKEQPEELFKKIDCDSSEEYVYIFLKEAAEAFLDQAGK</sequence>
<dbReference type="Pfam" id="PF13023">
    <property type="entry name" value="HD_3"/>
    <property type="match status" value="1"/>
</dbReference>
<feature type="domain" description="HD" evidence="1">
    <location>
        <begin position="3"/>
        <end position="43"/>
    </location>
</feature>
<protein>
    <recommendedName>
        <fullName evidence="1">HD domain-containing protein</fullName>
    </recommendedName>
</protein>
<dbReference type="EMBL" id="QGMF01001724">
    <property type="protein sequence ID" value="TVY12539.1"/>
    <property type="molecule type" value="Genomic_DNA"/>
</dbReference>
<dbReference type="Gene3D" id="3.40.50.300">
    <property type="entry name" value="P-loop containing nucleotide triphosphate hydrolases"/>
    <property type="match status" value="1"/>
</dbReference>
<dbReference type="Proteomes" id="UP000469559">
    <property type="component" value="Unassembled WGS sequence"/>
</dbReference>
<dbReference type="AlphaFoldDB" id="A0A8T9B1M1"/>